<proteinExistence type="inferred from homology"/>
<evidence type="ECO:0000313" key="19">
    <source>
        <dbReference type="EMBL" id="CAB5055407.1"/>
    </source>
</evidence>
<dbReference type="PANTHER" id="PTHR33445">
    <property type="entry name" value="ATP SYNTHASE SUBUNIT B', CHLOROPLASTIC"/>
    <property type="match status" value="1"/>
</dbReference>
<keyword evidence="8 13" id="KW-1133">Transmembrane helix</keyword>
<evidence type="ECO:0000313" key="16">
    <source>
        <dbReference type="EMBL" id="CAB4818594.1"/>
    </source>
</evidence>
<evidence type="ECO:0000256" key="12">
    <source>
        <dbReference type="SAM" id="Coils"/>
    </source>
</evidence>
<evidence type="ECO:0000256" key="7">
    <source>
        <dbReference type="ARBA" id="ARBA00022781"/>
    </source>
</evidence>
<evidence type="ECO:0000313" key="17">
    <source>
        <dbReference type="EMBL" id="CAB4867348.1"/>
    </source>
</evidence>
<evidence type="ECO:0000256" key="2">
    <source>
        <dbReference type="ARBA" id="ARBA00004308"/>
    </source>
</evidence>
<feature type="coiled-coil region" evidence="12">
    <location>
        <begin position="91"/>
        <end position="118"/>
    </location>
</feature>
<dbReference type="GO" id="GO:0046961">
    <property type="term" value="F:proton-transporting ATPase activity, rotational mechanism"/>
    <property type="evidence" value="ECO:0007669"/>
    <property type="project" value="TreeGrafter"/>
</dbReference>
<evidence type="ECO:0000256" key="10">
    <source>
        <dbReference type="ARBA" id="ARBA00023136"/>
    </source>
</evidence>
<keyword evidence="9" id="KW-0406">Ion transport</keyword>
<sequence length="206" mass="21619">MHTATVAHLGAGGFRVVFSAEESTATVPAPGNTAEAAVPEKSGPSPIAPEKYELIWALGAFVVFALLMRLFLFPRLKKGMNARYGKIRSDHETAESTRAAAESEVAEYQSALASVKAEAAGRIDVARQTLETERTARIAEANARIAVRKAAAVAETDAAMAAARQSIEAAVGSVAERATELTLGKRPDPATVQRAVAEAMRSGVNS</sequence>
<organism evidence="18">
    <name type="scientific">freshwater metagenome</name>
    <dbReference type="NCBI Taxonomy" id="449393"/>
    <lineage>
        <taxon>unclassified sequences</taxon>
        <taxon>metagenomes</taxon>
        <taxon>ecological metagenomes</taxon>
    </lineage>
</organism>
<comment type="function">
    <text evidence="11">F(1)F(0) ATP synthase produces ATP from ADP in the presence of a proton or sodium gradient. F-type ATPases consist of two structural domains, F(1) containing the extramembraneous catalytic core and F(0) containing the membrane proton channel, linked together by a central stalk and a peripheral stalk. During catalysis, ATP synthesis in the catalytic domain of F(1) is coupled via a rotary mechanism of the central stalk subunits to proton translocation.</text>
</comment>
<evidence type="ECO:0000256" key="3">
    <source>
        <dbReference type="ARBA" id="ARBA00005513"/>
    </source>
</evidence>
<protein>
    <submittedName>
        <fullName evidence="18">Unannotated protein</fullName>
    </submittedName>
</protein>
<dbReference type="InterPro" id="IPR002146">
    <property type="entry name" value="ATP_synth_b/b'su_bac/chlpt"/>
</dbReference>
<evidence type="ECO:0000256" key="6">
    <source>
        <dbReference type="ARBA" id="ARBA00022692"/>
    </source>
</evidence>
<keyword evidence="10 13" id="KW-0472">Membrane</keyword>
<dbReference type="GO" id="GO:0045259">
    <property type="term" value="C:proton-transporting ATP synthase complex"/>
    <property type="evidence" value="ECO:0007669"/>
    <property type="project" value="UniProtKB-KW"/>
</dbReference>
<dbReference type="HAMAP" id="MF_01398">
    <property type="entry name" value="ATP_synth_b_bprime"/>
    <property type="match status" value="1"/>
</dbReference>
<gene>
    <name evidence="14" type="ORF">UFOPK2602_01410</name>
    <name evidence="15" type="ORF">UFOPK2806_01292</name>
    <name evidence="16" type="ORF">UFOPK3001_02064</name>
    <name evidence="17" type="ORF">UFOPK3417_00556</name>
    <name evidence="18" type="ORF">UFOPK3954_00736</name>
    <name evidence="19" type="ORF">UFOPK4306_00417</name>
</gene>
<dbReference type="EMBL" id="CAFAAJ010000168">
    <property type="protein sequence ID" value="CAB4818594.1"/>
    <property type="molecule type" value="Genomic_DNA"/>
</dbReference>
<dbReference type="EMBL" id="CAEZYY010000015">
    <property type="protein sequence ID" value="CAB4755565.1"/>
    <property type="molecule type" value="Genomic_DNA"/>
</dbReference>
<evidence type="ECO:0000313" key="18">
    <source>
        <dbReference type="EMBL" id="CAB4984441.1"/>
    </source>
</evidence>
<dbReference type="Pfam" id="PF00430">
    <property type="entry name" value="ATP-synt_B"/>
    <property type="match status" value="1"/>
</dbReference>
<keyword evidence="4" id="KW-0813">Transport</keyword>
<dbReference type="EMBL" id="CAFBQP010000011">
    <property type="protein sequence ID" value="CAB5055407.1"/>
    <property type="molecule type" value="Genomic_DNA"/>
</dbReference>
<keyword evidence="7" id="KW-0375">Hydrogen ion transport</keyword>
<evidence type="ECO:0000256" key="13">
    <source>
        <dbReference type="SAM" id="Phobius"/>
    </source>
</evidence>
<evidence type="ECO:0000256" key="11">
    <source>
        <dbReference type="ARBA" id="ARBA00025198"/>
    </source>
</evidence>
<comment type="subcellular location">
    <subcellularLocation>
        <location evidence="2">Endomembrane system</location>
    </subcellularLocation>
    <subcellularLocation>
        <location evidence="1">Membrane</location>
        <topology evidence="1">Single-pass membrane protein</topology>
    </subcellularLocation>
</comment>
<accession>A0A6J7MU23</accession>
<evidence type="ECO:0000256" key="4">
    <source>
        <dbReference type="ARBA" id="ARBA00022448"/>
    </source>
</evidence>
<dbReference type="EMBL" id="CAFBON010000060">
    <property type="protein sequence ID" value="CAB4984441.1"/>
    <property type="molecule type" value="Genomic_DNA"/>
</dbReference>
<keyword evidence="12" id="KW-0175">Coiled coil</keyword>
<dbReference type="GO" id="GO:0012505">
    <property type="term" value="C:endomembrane system"/>
    <property type="evidence" value="ECO:0007669"/>
    <property type="project" value="UniProtKB-SubCell"/>
</dbReference>
<dbReference type="GO" id="GO:0015986">
    <property type="term" value="P:proton motive force-driven ATP synthesis"/>
    <property type="evidence" value="ECO:0007669"/>
    <property type="project" value="InterPro"/>
</dbReference>
<keyword evidence="5" id="KW-0138">CF(0)</keyword>
<comment type="similarity">
    <text evidence="3">Belongs to the ATPase B chain family.</text>
</comment>
<dbReference type="InterPro" id="IPR050059">
    <property type="entry name" value="ATP_synthase_B_chain"/>
</dbReference>
<reference evidence="18" key="1">
    <citation type="submission" date="2020-05" db="EMBL/GenBank/DDBJ databases">
        <authorList>
            <person name="Chiriac C."/>
            <person name="Salcher M."/>
            <person name="Ghai R."/>
            <person name="Kavagutti S V."/>
        </authorList>
    </citation>
    <scope>NUCLEOTIDE SEQUENCE</scope>
</reference>
<dbReference type="CDD" id="cd06503">
    <property type="entry name" value="ATP-synt_Fo_b"/>
    <property type="match status" value="1"/>
</dbReference>
<dbReference type="EMBL" id="CAEZXX010000098">
    <property type="protein sequence ID" value="CAB4715715.1"/>
    <property type="molecule type" value="Genomic_DNA"/>
</dbReference>
<evidence type="ECO:0000313" key="14">
    <source>
        <dbReference type="EMBL" id="CAB4715715.1"/>
    </source>
</evidence>
<feature type="transmembrane region" description="Helical" evidence="13">
    <location>
        <begin position="54"/>
        <end position="73"/>
    </location>
</feature>
<evidence type="ECO:0000256" key="5">
    <source>
        <dbReference type="ARBA" id="ARBA00022547"/>
    </source>
</evidence>
<evidence type="ECO:0000256" key="1">
    <source>
        <dbReference type="ARBA" id="ARBA00004167"/>
    </source>
</evidence>
<keyword evidence="6 13" id="KW-0812">Transmembrane</keyword>
<dbReference type="AlphaFoldDB" id="A0A6J7MU23"/>
<evidence type="ECO:0000313" key="15">
    <source>
        <dbReference type="EMBL" id="CAB4755565.1"/>
    </source>
</evidence>
<dbReference type="EMBL" id="CAFBLR010000036">
    <property type="protein sequence ID" value="CAB4867348.1"/>
    <property type="molecule type" value="Genomic_DNA"/>
</dbReference>
<evidence type="ECO:0000256" key="9">
    <source>
        <dbReference type="ARBA" id="ARBA00023065"/>
    </source>
</evidence>
<dbReference type="PANTHER" id="PTHR33445:SF1">
    <property type="entry name" value="ATP SYNTHASE SUBUNIT B"/>
    <property type="match status" value="1"/>
</dbReference>
<evidence type="ECO:0000256" key="8">
    <source>
        <dbReference type="ARBA" id="ARBA00022989"/>
    </source>
</evidence>
<name>A0A6J7MU23_9ZZZZ</name>